<dbReference type="Proteomes" id="UP000092024">
    <property type="component" value="Unassembled WGS sequence"/>
</dbReference>
<evidence type="ECO:0000313" key="3">
    <source>
        <dbReference type="Proteomes" id="UP000092024"/>
    </source>
</evidence>
<evidence type="ECO:0000256" key="1">
    <source>
        <dbReference type="SAM" id="MobiDB-lite"/>
    </source>
</evidence>
<feature type="compositionally biased region" description="Gly residues" evidence="1">
    <location>
        <begin position="52"/>
        <end position="63"/>
    </location>
</feature>
<gene>
    <name evidence="2" type="ORF">A7K91_04855</name>
</gene>
<dbReference type="AlphaFoldDB" id="A0A1A5YH50"/>
<dbReference type="STRING" id="1844972.A7K91_04855"/>
<dbReference type="EMBL" id="LYPA01000064">
    <property type="protein sequence ID" value="OBR64912.1"/>
    <property type="molecule type" value="Genomic_DNA"/>
</dbReference>
<accession>A0A1A5YH50</accession>
<protein>
    <submittedName>
        <fullName evidence="2">Uncharacterized protein</fullName>
    </submittedName>
</protein>
<feature type="compositionally biased region" description="Low complexity" evidence="1">
    <location>
        <begin position="1"/>
        <end position="30"/>
    </location>
</feature>
<feature type="compositionally biased region" description="Polar residues" evidence="1">
    <location>
        <begin position="31"/>
        <end position="50"/>
    </location>
</feature>
<evidence type="ECO:0000313" key="2">
    <source>
        <dbReference type="EMBL" id="OBR64912.1"/>
    </source>
</evidence>
<feature type="region of interest" description="Disordered" evidence="1">
    <location>
        <begin position="1"/>
        <end position="63"/>
    </location>
</feature>
<reference evidence="2 3" key="1">
    <citation type="submission" date="2016-05" db="EMBL/GenBank/DDBJ databases">
        <title>Paenibacillus oryzae. sp. nov., isolated from the rice root.</title>
        <authorList>
            <person name="Zhang J."/>
            <person name="Zhang X."/>
        </authorList>
    </citation>
    <scope>NUCLEOTIDE SEQUENCE [LARGE SCALE GENOMIC DNA]</scope>
    <source>
        <strain evidence="2 3">1DrF-4</strain>
    </source>
</reference>
<keyword evidence="3" id="KW-1185">Reference proteome</keyword>
<dbReference type="RefSeq" id="WP_068684072.1">
    <property type="nucleotide sequence ID" value="NZ_LYPA01000064.1"/>
</dbReference>
<proteinExistence type="predicted"/>
<comment type="caution">
    <text evidence="2">The sequence shown here is derived from an EMBL/GenBank/DDBJ whole genome shotgun (WGS) entry which is preliminary data.</text>
</comment>
<dbReference type="OrthoDB" id="2627180at2"/>
<name>A0A1A5YH50_9BACL</name>
<sequence>MNQFSQQSGSYQGQGFQQQQQYQPSGYVQSHYQGQLSQPTFNQQSNSIVGNPQGGYSGMQSGGFGGMQQAAPISRMYTQPAVSNQSYVSHGQVQSHASSPATAFGDVGPVIAHVGYQAGTQQQYGGQHSLYQPSTIGYQQQAQTPMAGQPYGNMNASQNFGTPAHSQTPLNPVYQATHAYEQAGPVISHFGGWQNNSQGGYQGGNR</sequence>
<organism evidence="2 3">
    <name type="scientific">Paenibacillus oryzae</name>
    <dbReference type="NCBI Taxonomy" id="1844972"/>
    <lineage>
        <taxon>Bacteria</taxon>
        <taxon>Bacillati</taxon>
        <taxon>Bacillota</taxon>
        <taxon>Bacilli</taxon>
        <taxon>Bacillales</taxon>
        <taxon>Paenibacillaceae</taxon>
        <taxon>Paenibacillus</taxon>
    </lineage>
</organism>